<sequence>MKRRLSIGLGVLAVAVAVPFASSTPVLANLQKAGEALVQQILQPKVKMVLSAEKQIVTTNPEGEQEISWEAVEGNVTVRPGDVLRYTLLSENAGDKPAAELKINQPIPTKTAFVLDSARANGAKLTYSIDGGQSYSEKPMVEVTQPDGTFKMEPAPAEAYTHVQWDYSESLKPMASVKAVYEVAVQ</sequence>
<dbReference type="NCBIfam" id="TIGR01451">
    <property type="entry name" value="B_ant_repeat"/>
    <property type="match status" value="1"/>
</dbReference>
<dbReference type="AlphaFoldDB" id="B0C1F9"/>
<dbReference type="Proteomes" id="UP000000268">
    <property type="component" value="Chromosome"/>
</dbReference>
<gene>
    <name evidence="2" type="ordered locus">AM1_4722</name>
</gene>
<dbReference type="HOGENOM" id="CLU_110275_1_0_3"/>
<dbReference type="STRING" id="329726.AM1_4722"/>
<keyword evidence="1" id="KW-0732">Signal</keyword>
<evidence type="ECO:0000256" key="1">
    <source>
        <dbReference type="SAM" id="SignalP"/>
    </source>
</evidence>
<accession>B0C1F9</accession>
<proteinExistence type="predicted"/>
<dbReference type="OrthoDB" id="484368at2"/>
<feature type="chain" id="PRO_5002748397" description="DUF11 domain-containing protein" evidence="1">
    <location>
        <begin position="29"/>
        <end position="186"/>
    </location>
</feature>
<name>B0C1F9_ACAM1</name>
<feature type="signal peptide" evidence="1">
    <location>
        <begin position="1"/>
        <end position="28"/>
    </location>
</feature>
<protein>
    <recommendedName>
        <fullName evidence="4">DUF11 domain-containing protein</fullName>
    </recommendedName>
</protein>
<evidence type="ECO:0000313" key="3">
    <source>
        <dbReference type="Proteomes" id="UP000000268"/>
    </source>
</evidence>
<evidence type="ECO:0008006" key="4">
    <source>
        <dbReference type="Google" id="ProtNLM"/>
    </source>
</evidence>
<dbReference type="RefSeq" id="WP_012164979.1">
    <property type="nucleotide sequence ID" value="NC_009925.1"/>
</dbReference>
<organism evidence="2 3">
    <name type="scientific">Acaryochloris marina (strain MBIC 11017)</name>
    <dbReference type="NCBI Taxonomy" id="329726"/>
    <lineage>
        <taxon>Bacteria</taxon>
        <taxon>Bacillati</taxon>
        <taxon>Cyanobacteriota</taxon>
        <taxon>Cyanophyceae</taxon>
        <taxon>Acaryochloridales</taxon>
        <taxon>Acaryochloridaceae</taxon>
        <taxon>Acaryochloris</taxon>
    </lineage>
</organism>
<reference evidence="2 3" key="1">
    <citation type="journal article" date="2008" name="Proc. Natl. Acad. Sci. U.S.A.">
        <title>Niche adaptation and genome expansion in the chlorophyll d-producing cyanobacterium Acaryochloris marina.</title>
        <authorList>
            <person name="Swingley W.D."/>
            <person name="Chen M."/>
            <person name="Cheung P.C."/>
            <person name="Conrad A.L."/>
            <person name="Dejesa L.C."/>
            <person name="Hao J."/>
            <person name="Honchak B.M."/>
            <person name="Karbach L.E."/>
            <person name="Kurdoglu A."/>
            <person name="Lahiri S."/>
            <person name="Mastrian S.D."/>
            <person name="Miyashita H."/>
            <person name="Page L."/>
            <person name="Ramakrishna P."/>
            <person name="Satoh S."/>
            <person name="Sattley W.M."/>
            <person name="Shimada Y."/>
            <person name="Taylor H.L."/>
            <person name="Tomo T."/>
            <person name="Tsuchiya T."/>
            <person name="Wang Z.T."/>
            <person name="Raymond J."/>
            <person name="Mimuro M."/>
            <person name="Blankenship R.E."/>
            <person name="Touchman J.W."/>
        </authorList>
    </citation>
    <scope>NUCLEOTIDE SEQUENCE [LARGE SCALE GENOMIC DNA]</scope>
    <source>
        <strain evidence="3">MBIC 11017</strain>
    </source>
</reference>
<evidence type="ECO:0000313" key="2">
    <source>
        <dbReference type="EMBL" id="ABW29694.1"/>
    </source>
</evidence>
<dbReference type="EMBL" id="CP000828">
    <property type="protein sequence ID" value="ABW29694.1"/>
    <property type="molecule type" value="Genomic_DNA"/>
</dbReference>
<dbReference type="InterPro" id="IPR047589">
    <property type="entry name" value="DUF11_rpt"/>
</dbReference>
<dbReference type="eggNOG" id="COG4719">
    <property type="taxonomic scope" value="Bacteria"/>
</dbReference>
<keyword evidence="3" id="KW-1185">Reference proteome</keyword>
<dbReference type="KEGG" id="amr:AM1_4722"/>